<dbReference type="GO" id="GO:0006508">
    <property type="term" value="P:proteolysis"/>
    <property type="evidence" value="ECO:0007669"/>
    <property type="project" value="UniProtKB-KW"/>
</dbReference>
<keyword evidence="9" id="KW-1185">Reference proteome</keyword>
<dbReference type="GO" id="GO:0005615">
    <property type="term" value="C:extracellular space"/>
    <property type="evidence" value="ECO:0007669"/>
    <property type="project" value="TreeGrafter"/>
</dbReference>
<keyword evidence="6" id="KW-0732">Signal</keyword>
<keyword evidence="4 5" id="KW-0720">Serine protease</keyword>
<dbReference type="PROSITE" id="PS00137">
    <property type="entry name" value="SUBTILASE_HIS"/>
    <property type="match status" value="1"/>
</dbReference>
<dbReference type="Pfam" id="PF00082">
    <property type="entry name" value="Peptidase_S8"/>
    <property type="match status" value="1"/>
</dbReference>
<name>A0A8H7ENG2_9FUNG</name>
<evidence type="ECO:0000256" key="6">
    <source>
        <dbReference type="SAM" id="SignalP"/>
    </source>
</evidence>
<evidence type="ECO:0000259" key="7">
    <source>
        <dbReference type="Pfam" id="PF00082"/>
    </source>
</evidence>
<dbReference type="FunFam" id="3.40.50.200:FF:000014">
    <property type="entry name" value="Proteinase K"/>
    <property type="match status" value="1"/>
</dbReference>
<organism evidence="8 9">
    <name type="scientific">Apophysomyces ossiformis</name>
    <dbReference type="NCBI Taxonomy" id="679940"/>
    <lineage>
        <taxon>Eukaryota</taxon>
        <taxon>Fungi</taxon>
        <taxon>Fungi incertae sedis</taxon>
        <taxon>Mucoromycota</taxon>
        <taxon>Mucoromycotina</taxon>
        <taxon>Mucoromycetes</taxon>
        <taxon>Mucorales</taxon>
        <taxon>Mucorineae</taxon>
        <taxon>Mucoraceae</taxon>
        <taxon>Apophysomyces</taxon>
    </lineage>
</organism>
<evidence type="ECO:0000313" key="9">
    <source>
        <dbReference type="Proteomes" id="UP000605846"/>
    </source>
</evidence>
<evidence type="ECO:0000256" key="1">
    <source>
        <dbReference type="ARBA" id="ARBA00011073"/>
    </source>
</evidence>
<dbReference type="AlphaFoldDB" id="A0A8H7ENG2"/>
<accession>A0A8H7ENG2</accession>
<dbReference type="EMBL" id="JABAYA010000121">
    <property type="protein sequence ID" value="KAF7724385.1"/>
    <property type="molecule type" value="Genomic_DNA"/>
</dbReference>
<feature type="chain" id="PRO_5034272987" evidence="6">
    <location>
        <begin position="21"/>
        <end position="411"/>
    </location>
</feature>
<evidence type="ECO:0000256" key="4">
    <source>
        <dbReference type="ARBA" id="ARBA00022825"/>
    </source>
</evidence>
<dbReference type="InterPro" id="IPR036852">
    <property type="entry name" value="Peptidase_S8/S53_dom_sf"/>
</dbReference>
<dbReference type="PROSITE" id="PS51892">
    <property type="entry name" value="SUBTILASE"/>
    <property type="match status" value="1"/>
</dbReference>
<feature type="active site" description="Charge relay system" evidence="5">
    <location>
        <position position="171"/>
    </location>
</feature>
<gene>
    <name evidence="8" type="primary">SUB7_1</name>
    <name evidence="8" type="ORF">EC973_001110</name>
</gene>
<dbReference type="InterPro" id="IPR023828">
    <property type="entry name" value="Peptidase_S8_Ser-AS"/>
</dbReference>
<dbReference type="InterPro" id="IPR022398">
    <property type="entry name" value="Peptidase_S8_His-AS"/>
</dbReference>
<sequence>MKLSISITLVYLFGNYVVFGDHAVLRGEGHHPTHIIKLKTLHNNTDSAFEPTVFIHQHYTEFQQRRRKPDRLASVTARDEVVILDQIHVSQSFSAVVGSFHPSFADYLHELDAVEYVEPNHIYKIAGWRKNVQDNVPSWGLARVSQRKNADLSKYIGDDLAGNGVHVYIFDTGINVQHPDFEGRAVMEPSFVGYEDNNDYSGHGTHVAGTIGGKTYGIAKSAILHGVKILDENGDGSIVGMMRAISHVIHVATPGKTIINLSLSGPRSQAMDDALTAAAEEHRIPIIASAGNTGDDACAYSPSANPNVFSVGASDYRDRVASFSSYGKCVRLYAPGANITSSWLKDSSMTMDGTSMANPHVSGIAALLMAKYDFRTVHEVYDALTAIATPDILSNVQGSRNLLAYTGVDLV</sequence>
<feature type="signal peptide" evidence="6">
    <location>
        <begin position="1"/>
        <end position="20"/>
    </location>
</feature>
<feature type="active site" description="Charge relay system" evidence="5">
    <location>
        <position position="203"/>
    </location>
</feature>
<dbReference type="PROSITE" id="PS00138">
    <property type="entry name" value="SUBTILASE_SER"/>
    <property type="match status" value="1"/>
</dbReference>
<dbReference type="CDD" id="cd04077">
    <property type="entry name" value="Peptidases_S8_PCSK9_ProteinaseK_like"/>
    <property type="match status" value="1"/>
</dbReference>
<dbReference type="PANTHER" id="PTHR43806:SF11">
    <property type="entry name" value="CEREVISIN-RELATED"/>
    <property type="match status" value="1"/>
</dbReference>
<dbReference type="SUPFAM" id="SSF52743">
    <property type="entry name" value="Subtilisin-like"/>
    <property type="match status" value="1"/>
</dbReference>
<dbReference type="GO" id="GO:0004252">
    <property type="term" value="F:serine-type endopeptidase activity"/>
    <property type="evidence" value="ECO:0007669"/>
    <property type="project" value="UniProtKB-UniRule"/>
</dbReference>
<dbReference type="InterPro" id="IPR050131">
    <property type="entry name" value="Peptidase_S8_subtilisin-like"/>
</dbReference>
<keyword evidence="3 5" id="KW-0378">Hydrolase</keyword>
<dbReference type="InterPro" id="IPR000209">
    <property type="entry name" value="Peptidase_S8/S53_dom"/>
</dbReference>
<comment type="similarity">
    <text evidence="1 5">Belongs to the peptidase S8 family.</text>
</comment>
<feature type="active site" description="Charge relay system" evidence="5">
    <location>
        <position position="355"/>
    </location>
</feature>
<proteinExistence type="inferred from homology"/>
<keyword evidence="2 5" id="KW-0645">Protease</keyword>
<dbReference type="PRINTS" id="PR00723">
    <property type="entry name" value="SUBTILISIN"/>
</dbReference>
<protein>
    <submittedName>
        <fullName evidence="8">Subtilisin-like serine protease</fullName>
    </submittedName>
</protein>
<dbReference type="InterPro" id="IPR034193">
    <property type="entry name" value="PCSK9_ProteinaseK-like"/>
</dbReference>
<dbReference type="Proteomes" id="UP000605846">
    <property type="component" value="Unassembled WGS sequence"/>
</dbReference>
<feature type="domain" description="Peptidase S8/S53" evidence="7">
    <location>
        <begin position="162"/>
        <end position="398"/>
    </location>
</feature>
<evidence type="ECO:0000256" key="2">
    <source>
        <dbReference type="ARBA" id="ARBA00022670"/>
    </source>
</evidence>
<dbReference type="PANTHER" id="PTHR43806">
    <property type="entry name" value="PEPTIDASE S8"/>
    <property type="match status" value="1"/>
</dbReference>
<evidence type="ECO:0000256" key="3">
    <source>
        <dbReference type="ARBA" id="ARBA00022801"/>
    </source>
</evidence>
<reference evidence="8" key="1">
    <citation type="submission" date="2020-01" db="EMBL/GenBank/DDBJ databases">
        <title>Genome Sequencing of Three Apophysomyces-Like Fungal Strains Confirms a Novel Fungal Genus in the Mucoromycota with divergent Burkholderia-like Endosymbiotic Bacteria.</title>
        <authorList>
            <person name="Stajich J.E."/>
            <person name="Macias A.M."/>
            <person name="Carter-House D."/>
            <person name="Lovett B."/>
            <person name="Kasson L.R."/>
            <person name="Berry K."/>
            <person name="Grigoriev I."/>
            <person name="Chang Y."/>
            <person name="Spatafora J."/>
            <person name="Kasson M.T."/>
        </authorList>
    </citation>
    <scope>NUCLEOTIDE SEQUENCE</scope>
    <source>
        <strain evidence="8">NRRL A-21654</strain>
    </source>
</reference>
<comment type="caution">
    <text evidence="8">The sequence shown here is derived from an EMBL/GenBank/DDBJ whole genome shotgun (WGS) entry which is preliminary data.</text>
</comment>
<dbReference type="OrthoDB" id="206201at2759"/>
<dbReference type="Gene3D" id="3.40.50.200">
    <property type="entry name" value="Peptidase S8/S53 domain"/>
    <property type="match status" value="1"/>
</dbReference>
<evidence type="ECO:0000256" key="5">
    <source>
        <dbReference type="PROSITE-ProRule" id="PRU01240"/>
    </source>
</evidence>
<dbReference type="InterPro" id="IPR015500">
    <property type="entry name" value="Peptidase_S8_subtilisin-rel"/>
</dbReference>
<evidence type="ECO:0000313" key="8">
    <source>
        <dbReference type="EMBL" id="KAF7724385.1"/>
    </source>
</evidence>